<dbReference type="InterPro" id="IPR014017">
    <property type="entry name" value="DNA_helicase_UvrD-like_C"/>
</dbReference>
<evidence type="ECO:0000256" key="4">
    <source>
        <dbReference type="ARBA" id="ARBA00022806"/>
    </source>
</evidence>
<dbReference type="Gene3D" id="1.10.10.160">
    <property type="match status" value="1"/>
</dbReference>
<feature type="binding site" evidence="10">
    <location>
        <begin position="219"/>
        <end position="226"/>
    </location>
    <ligand>
        <name>ATP</name>
        <dbReference type="ChEBI" id="CHEBI:30616"/>
    </ligand>
</feature>
<evidence type="ECO:0000313" key="13">
    <source>
        <dbReference type="Proteomes" id="UP001156690"/>
    </source>
</evidence>
<dbReference type="Gene3D" id="3.40.50.300">
    <property type="entry name" value="P-loop containing nucleotide triphosphate hydrolases"/>
    <property type="match status" value="2"/>
</dbReference>
<comment type="catalytic activity">
    <reaction evidence="7">
        <text>Couples ATP hydrolysis with the unwinding of duplex DNA by translocating in the 3'-5' direction.</text>
        <dbReference type="EC" id="5.6.2.4"/>
    </reaction>
</comment>
<dbReference type="InterPro" id="IPR014016">
    <property type="entry name" value="UvrD-like_ATP-bd"/>
</dbReference>
<evidence type="ECO:0000256" key="10">
    <source>
        <dbReference type="PROSITE-ProRule" id="PRU00560"/>
    </source>
</evidence>
<evidence type="ECO:0000256" key="2">
    <source>
        <dbReference type="ARBA" id="ARBA00022741"/>
    </source>
</evidence>
<dbReference type="GO" id="GO:0000725">
    <property type="term" value="P:recombinational repair"/>
    <property type="evidence" value="ECO:0007669"/>
    <property type="project" value="TreeGrafter"/>
</dbReference>
<dbReference type="InterPro" id="IPR022161">
    <property type="entry name" value="Helicase_IV_N"/>
</dbReference>
<keyword evidence="5 10" id="KW-0067">ATP-binding</keyword>
<dbReference type="GO" id="GO:0003677">
    <property type="term" value="F:DNA binding"/>
    <property type="evidence" value="ECO:0007669"/>
    <property type="project" value="InterPro"/>
</dbReference>
<evidence type="ECO:0000256" key="3">
    <source>
        <dbReference type="ARBA" id="ARBA00022801"/>
    </source>
</evidence>
<comment type="similarity">
    <text evidence="1">Belongs to the helicase family. UvrD subfamily.</text>
</comment>
<dbReference type="Pfam" id="PF12462">
    <property type="entry name" value="Helicase_IV_N"/>
    <property type="match status" value="1"/>
</dbReference>
<organism evidence="12 13">
    <name type="scientific">Vibrio penaeicida</name>
    <dbReference type="NCBI Taxonomy" id="104609"/>
    <lineage>
        <taxon>Bacteria</taxon>
        <taxon>Pseudomonadati</taxon>
        <taxon>Pseudomonadota</taxon>
        <taxon>Gammaproteobacteria</taxon>
        <taxon>Vibrionales</taxon>
        <taxon>Vibrionaceae</taxon>
        <taxon>Vibrio</taxon>
    </lineage>
</organism>
<dbReference type="PANTHER" id="PTHR11070">
    <property type="entry name" value="UVRD / RECB / PCRA DNA HELICASE FAMILY MEMBER"/>
    <property type="match status" value="1"/>
</dbReference>
<dbReference type="NCBIfam" id="NF008276">
    <property type="entry name" value="PRK11054.1"/>
    <property type="match status" value="1"/>
</dbReference>
<keyword evidence="4 10" id="KW-0347">Helicase</keyword>
<dbReference type="EC" id="5.6.2.4" evidence="8"/>
<dbReference type="InterPro" id="IPR000212">
    <property type="entry name" value="DNA_helicase_UvrD/REP"/>
</dbReference>
<evidence type="ECO:0000256" key="1">
    <source>
        <dbReference type="ARBA" id="ARBA00009922"/>
    </source>
</evidence>
<dbReference type="Proteomes" id="UP001156690">
    <property type="component" value="Unassembled WGS sequence"/>
</dbReference>
<dbReference type="GO" id="GO:0005829">
    <property type="term" value="C:cytosol"/>
    <property type="evidence" value="ECO:0007669"/>
    <property type="project" value="TreeGrafter"/>
</dbReference>
<dbReference type="SUPFAM" id="SSF52540">
    <property type="entry name" value="P-loop containing nucleoside triphosphate hydrolases"/>
    <property type="match status" value="1"/>
</dbReference>
<sequence length="688" mass="79522">MQLAASRSAKFLIQTEYNEVSVEDDKLVLNSAQSEEHIPFSVWDGSITLKRGLVWGSLVFHAHEKNSTQQAWLVQGLPWADCNAFIQYAQKEYSDWHFHQCQSLNEKLPAWREALTLIRNQPSYLQTSQLQSWTDSVVNDFSLLNMSLEEAEQRMPKAMVEVSDWLGNGFENQKSRNLDWLEKEREYWQVLFAQCESSPLNLSQQQAVLMNNDHNLILAGAGTGKTSVLTARVSYLLQSHQAKPEELLMVAFGRDAADEMRQRLESKLGSDGHAITVKTFHQLGLEIIRHVENESIEITPLATNDSMKQAWCVQWLKQHWATQNQFKRWQKHLSQWPIAYLKGDEELGSQSENPKLIAWLQKQLEQLCAMNIGKKQIQQRIIDHEDYSRLNSELQLVWPCYQAWSQMLKDNTQIDFHTMITKATKYVASGKYRPQWRYVMVDEYQDISPARLELLEAICHQPKTKQQASLYAVGDDWQAIYRFAGADVSLTTDFDSRFPGASIHYLDTTYRFNNMLGEVANKFIQQNPSQLHKNVTSHKTVKQKSITLLHMAILEKSLLELDKKQTSKKEVLLLGRNHYHCPEQLKDWQKSCSNLDIKFMTCHASKGQEADFVFILSVDEGQFPAMERQHHLDSALIQTQDTYAHAEERRLFYVALTRAKSKAWVMYGAQPSVFVEELREGGYPVIKK</sequence>
<evidence type="ECO:0000259" key="11">
    <source>
        <dbReference type="PROSITE" id="PS51198"/>
    </source>
</evidence>
<keyword evidence="2 10" id="KW-0547">Nucleotide-binding</keyword>
<dbReference type="Pfam" id="PF00580">
    <property type="entry name" value="UvrD-helicase"/>
    <property type="match status" value="1"/>
</dbReference>
<dbReference type="AlphaFoldDB" id="A0AAV5NLB8"/>
<dbReference type="PROSITE" id="PS51198">
    <property type="entry name" value="UVRD_HELICASE_ATP_BIND"/>
    <property type="match status" value="1"/>
</dbReference>
<comment type="catalytic activity">
    <reaction evidence="9">
        <text>ATP + H2O = ADP + phosphate + H(+)</text>
        <dbReference type="Rhea" id="RHEA:13065"/>
        <dbReference type="ChEBI" id="CHEBI:15377"/>
        <dbReference type="ChEBI" id="CHEBI:15378"/>
        <dbReference type="ChEBI" id="CHEBI:30616"/>
        <dbReference type="ChEBI" id="CHEBI:43474"/>
        <dbReference type="ChEBI" id="CHEBI:456216"/>
        <dbReference type="EC" id="5.6.2.4"/>
    </reaction>
</comment>
<dbReference type="GO" id="GO:0043138">
    <property type="term" value="F:3'-5' DNA helicase activity"/>
    <property type="evidence" value="ECO:0007669"/>
    <property type="project" value="UniProtKB-EC"/>
</dbReference>
<keyword evidence="13" id="KW-1185">Reference proteome</keyword>
<evidence type="ECO:0000256" key="5">
    <source>
        <dbReference type="ARBA" id="ARBA00022840"/>
    </source>
</evidence>
<feature type="domain" description="UvrD-like helicase ATP-binding" evidence="11">
    <location>
        <begin position="198"/>
        <end position="513"/>
    </location>
</feature>
<reference evidence="13" key="1">
    <citation type="journal article" date="2019" name="Int. J. Syst. Evol. Microbiol.">
        <title>The Global Catalogue of Microorganisms (GCM) 10K type strain sequencing project: providing services to taxonomists for standard genome sequencing and annotation.</title>
        <authorList>
            <consortium name="The Broad Institute Genomics Platform"/>
            <consortium name="The Broad Institute Genome Sequencing Center for Infectious Disease"/>
            <person name="Wu L."/>
            <person name="Ma J."/>
        </authorList>
    </citation>
    <scope>NUCLEOTIDE SEQUENCE [LARGE SCALE GENOMIC DNA]</scope>
    <source>
        <strain evidence="13">NBRC 15640</strain>
    </source>
</reference>
<accession>A0AAV5NLB8</accession>
<dbReference type="GO" id="GO:0016787">
    <property type="term" value="F:hydrolase activity"/>
    <property type="evidence" value="ECO:0007669"/>
    <property type="project" value="UniProtKB-UniRule"/>
</dbReference>
<comment type="caution">
    <text evidence="12">The sequence shown here is derived from an EMBL/GenBank/DDBJ whole genome shotgun (WGS) entry which is preliminary data.</text>
</comment>
<dbReference type="RefSeq" id="WP_126608241.1">
    <property type="nucleotide sequence ID" value="NZ_AP025145.1"/>
</dbReference>
<dbReference type="EMBL" id="BSNX01000002">
    <property type="protein sequence ID" value="GLQ70846.1"/>
    <property type="molecule type" value="Genomic_DNA"/>
</dbReference>
<dbReference type="GO" id="GO:0005524">
    <property type="term" value="F:ATP binding"/>
    <property type="evidence" value="ECO:0007669"/>
    <property type="project" value="UniProtKB-UniRule"/>
</dbReference>
<proteinExistence type="inferred from homology"/>
<gene>
    <name evidence="12" type="ORF">GCM10007932_02060</name>
</gene>
<keyword evidence="3 10" id="KW-0378">Hydrolase</keyword>
<evidence type="ECO:0000256" key="8">
    <source>
        <dbReference type="ARBA" id="ARBA00034808"/>
    </source>
</evidence>
<name>A0AAV5NLB8_9VIBR</name>
<evidence type="ECO:0000313" key="12">
    <source>
        <dbReference type="EMBL" id="GLQ70846.1"/>
    </source>
</evidence>
<evidence type="ECO:0000256" key="9">
    <source>
        <dbReference type="ARBA" id="ARBA00048988"/>
    </source>
</evidence>
<dbReference type="CDD" id="cd17932">
    <property type="entry name" value="DEXQc_UvrD"/>
    <property type="match status" value="1"/>
</dbReference>
<dbReference type="Pfam" id="PF13361">
    <property type="entry name" value="UvrD_C"/>
    <property type="match status" value="1"/>
</dbReference>
<keyword evidence="6" id="KW-0413">Isomerase</keyword>
<dbReference type="PANTHER" id="PTHR11070:SF63">
    <property type="entry name" value="DNA HELICASE IV"/>
    <property type="match status" value="1"/>
</dbReference>
<dbReference type="FunFam" id="3.40.50.300:FF:000975">
    <property type="entry name" value="DNA helicase"/>
    <property type="match status" value="1"/>
</dbReference>
<protein>
    <recommendedName>
        <fullName evidence="8">DNA 3'-5' helicase</fullName>
        <ecNumber evidence="8">5.6.2.4</ecNumber>
    </recommendedName>
</protein>
<evidence type="ECO:0000256" key="7">
    <source>
        <dbReference type="ARBA" id="ARBA00034617"/>
    </source>
</evidence>
<evidence type="ECO:0000256" key="6">
    <source>
        <dbReference type="ARBA" id="ARBA00023235"/>
    </source>
</evidence>
<dbReference type="InterPro" id="IPR013986">
    <property type="entry name" value="DExx_box_DNA_helicase_dom_sf"/>
</dbReference>
<dbReference type="InterPro" id="IPR027417">
    <property type="entry name" value="P-loop_NTPase"/>
</dbReference>